<dbReference type="AlphaFoldDB" id="A0A5Q4Z2U5"/>
<evidence type="ECO:0000313" key="9">
    <source>
        <dbReference type="Proteomes" id="UP000325811"/>
    </source>
</evidence>
<feature type="domain" description="JAB" evidence="7">
    <location>
        <begin position="82"/>
        <end position="181"/>
    </location>
</feature>
<evidence type="ECO:0008006" key="10">
    <source>
        <dbReference type="Google" id="ProtNLM"/>
    </source>
</evidence>
<organism evidence="8 9">
    <name type="scientific">Paraburkholderia dioscoreae</name>
    <dbReference type="NCBI Taxonomy" id="2604047"/>
    <lineage>
        <taxon>Bacteria</taxon>
        <taxon>Pseudomonadati</taxon>
        <taxon>Pseudomonadota</taxon>
        <taxon>Betaproteobacteria</taxon>
        <taxon>Burkholderiales</taxon>
        <taxon>Burkholderiaceae</taxon>
        <taxon>Paraburkholderia</taxon>
    </lineage>
</organism>
<dbReference type="EMBL" id="LR699557">
    <property type="protein sequence ID" value="VVD31274.1"/>
    <property type="molecule type" value="Genomic_DNA"/>
</dbReference>
<evidence type="ECO:0000256" key="2">
    <source>
        <dbReference type="ARBA" id="ARBA00022723"/>
    </source>
</evidence>
<evidence type="ECO:0000256" key="1">
    <source>
        <dbReference type="ARBA" id="ARBA00022670"/>
    </source>
</evidence>
<dbReference type="KEGG" id="pdio:PDMSB3_0051.4"/>
<proteinExistence type="predicted"/>
<dbReference type="Proteomes" id="UP000325811">
    <property type="component" value="Plasmid pIII"/>
</dbReference>
<dbReference type="RefSeq" id="WP_165190369.1">
    <property type="nucleotide sequence ID" value="NZ_LR699557.1"/>
</dbReference>
<dbReference type="Pfam" id="PF09436">
    <property type="entry name" value="DUF2016"/>
    <property type="match status" value="1"/>
</dbReference>
<sequence length="214" mass="23555">MNPVDQVLQGSFPSVMVPTREPVVPMSAPGERLLIASNGVFIEIDRPWIRLVRRLGSFSWRTPVPYGKAADATEVRCGAVPAELVAGFARMARAALPNEVGAWITWNASTGAFRLLPLPSLSHRPVHLQYERPELQAGEWLVVDCHSHGRGRAYFSPTDDRDDQHDVKLALVLGHCHQVPSVALRLCVKGRFEVQSAVPERWKAALATLAAEVV</sequence>
<dbReference type="GO" id="GO:0008237">
    <property type="term" value="F:metallopeptidase activity"/>
    <property type="evidence" value="ECO:0007669"/>
    <property type="project" value="UniProtKB-KW"/>
</dbReference>
<evidence type="ECO:0000256" key="4">
    <source>
        <dbReference type="ARBA" id="ARBA00022833"/>
    </source>
</evidence>
<keyword evidence="4" id="KW-0862">Zinc</keyword>
<accession>A0A5Q4Z2U5</accession>
<keyword evidence="1" id="KW-0645">Protease</keyword>
<name>A0A5Q4Z2U5_9BURK</name>
<keyword evidence="8" id="KW-0614">Plasmid</keyword>
<dbReference type="GO" id="GO:0006508">
    <property type="term" value="P:proteolysis"/>
    <property type="evidence" value="ECO:0007669"/>
    <property type="project" value="UniProtKB-KW"/>
</dbReference>
<dbReference type="Pfam" id="PF14464">
    <property type="entry name" value="Prok-JAB"/>
    <property type="match status" value="1"/>
</dbReference>
<dbReference type="InterPro" id="IPR028090">
    <property type="entry name" value="JAB_dom_prok"/>
</dbReference>
<reference evidence="8 9" key="1">
    <citation type="submission" date="2019-08" db="EMBL/GenBank/DDBJ databases">
        <authorList>
            <person name="Herpell B J."/>
        </authorList>
    </citation>
    <scope>NUCLEOTIDE SEQUENCE [LARGE SCALE GENOMIC DNA]</scope>
    <source>
        <strain evidence="9">Msb3</strain>
        <plasmid evidence="8 9">pIII</plasmid>
    </source>
</reference>
<dbReference type="NCBIfam" id="TIGR03735">
    <property type="entry name" value="PRTRC_A"/>
    <property type="match status" value="1"/>
</dbReference>
<evidence type="ECO:0000313" key="8">
    <source>
        <dbReference type="EMBL" id="VVD31274.1"/>
    </source>
</evidence>
<gene>
    <name evidence="8" type="ORF">PDMSB3_0051</name>
</gene>
<keyword evidence="9" id="KW-1185">Reference proteome</keyword>
<dbReference type="GO" id="GO:0046872">
    <property type="term" value="F:metal ion binding"/>
    <property type="evidence" value="ECO:0007669"/>
    <property type="project" value="UniProtKB-KW"/>
</dbReference>
<evidence type="ECO:0000259" key="6">
    <source>
        <dbReference type="Pfam" id="PF09436"/>
    </source>
</evidence>
<feature type="domain" description="DUF2016" evidence="6">
    <location>
        <begin position="2"/>
        <end position="76"/>
    </location>
</feature>
<evidence type="ECO:0000256" key="5">
    <source>
        <dbReference type="ARBA" id="ARBA00023049"/>
    </source>
</evidence>
<keyword evidence="5" id="KW-0482">Metalloprotease</keyword>
<dbReference type="SUPFAM" id="SSF102712">
    <property type="entry name" value="JAB1/MPN domain"/>
    <property type="match status" value="1"/>
</dbReference>
<dbReference type="InterPro" id="IPR018560">
    <property type="entry name" value="DUF2016"/>
</dbReference>
<keyword evidence="2" id="KW-0479">Metal-binding</keyword>
<dbReference type="InterPro" id="IPR022499">
    <property type="entry name" value="PRTRC_protein-A"/>
</dbReference>
<keyword evidence="3" id="KW-0378">Hydrolase</keyword>
<protein>
    <recommendedName>
        <fullName evidence="10">PRTRC system protein A</fullName>
    </recommendedName>
</protein>
<evidence type="ECO:0000256" key="3">
    <source>
        <dbReference type="ARBA" id="ARBA00022801"/>
    </source>
</evidence>
<geneLocation type="plasmid" evidence="8 9">
    <name>pIII</name>
</geneLocation>
<evidence type="ECO:0000259" key="7">
    <source>
        <dbReference type="Pfam" id="PF14464"/>
    </source>
</evidence>